<dbReference type="AlphaFoldDB" id="F0SWL2"/>
<keyword evidence="1" id="KW-1133">Transmembrane helix</keyword>
<organism evidence="2 3">
    <name type="scientific">Syntrophobotulus glycolicus (strain DSM 8271 / FlGlyR)</name>
    <dbReference type="NCBI Taxonomy" id="645991"/>
    <lineage>
        <taxon>Bacteria</taxon>
        <taxon>Bacillati</taxon>
        <taxon>Bacillota</taxon>
        <taxon>Clostridia</taxon>
        <taxon>Eubacteriales</taxon>
        <taxon>Desulfitobacteriaceae</taxon>
        <taxon>Syntrophobotulus</taxon>
    </lineage>
</organism>
<proteinExistence type="predicted"/>
<accession>F0SWL2</accession>
<feature type="transmembrane region" description="Helical" evidence="1">
    <location>
        <begin position="202"/>
        <end position="224"/>
    </location>
</feature>
<reference evidence="3" key="2">
    <citation type="submission" date="2011-02" db="EMBL/GenBank/DDBJ databases">
        <title>The complete genome of Syntrophobotulus glycolicus DSM 8271.</title>
        <authorList>
            <person name="Lucas S."/>
            <person name="Copeland A."/>
            <person name="Lapidus A."/>
            <person name="Bruce D."/>
            <person name="Goodwin L."/>
            <person name="Pitluck S."/>
            <person name="Kyrpides N."/>
            <person name="Mavromatis K."/>
            <person name="Pagani I."/>
            <person name="Ivanova N."/>
            <person name="Mikhailova N."/>
            <person name="Chertkov O."/>
            <person name="Held B."/>
            <person name="Detter J.C."/>
            <person name="Tapia R."/>
            <person name="Han C."/>
            <person name="Land M."/>
            <person name="Hauser L."/>
            <person name="Markowitz V."/>
            <person name="Cheng J.-F."/>
            <person name="Hugenholtz P."/>
            <person name="Woyke T."/>
            <person name="Wu D."/>
            <person name="Spring S."/>
            <person name="Schroeder M."/>
            <person name="Brambilla E."/>
            <person name="Klenk H.-P."/>
            <person name="Eisen J.A."/>
        </authorList>
    </citation>
    <scope>NUCLEOTIDE SEQUENCE [LARGE SCALE GENOMIC DNA]</scope>
    <source>
        <strain evidence="3">DSM 8271 / FlGlyR</strain>
    </source>
</reference>
<feature type="transmembrane region" description="Helical" evidence="1">
    <location>
        <begin position="142"/>
        <end position="164"/>
    </location>
</feature>
<dbReference type="EMBL" id="CP002547">
    <property type="protein sequence ID" value="ADY56852.1"/>
    <property type="molecule type" value="Genomic_DNA"/>
</dbReference>
<dbReference type="OrthoDB" id="9813051at2"/>
<feature type="transmembrane region" description="Helical" evidence="1">
    <location>
        <begin position="7"/>
        <end position="33"/>
    </location>
</feature>
<keyword evidence="3" id="KW-1185">Reference proteome</keyword>
<dbReference type="NCBIfam" id="TIGR01906">
    <property type="entry name" value="integ_TIGR01906"/>
    <property type="match status" value="1"/>
</dbReference>
<feature type="transmembrane region" description="Helical" evidence="1">
    <location>
        <begin position="111"/>
        <end position="130"/>
    </location>
</feature>
<keyword evidence="1" id="KW-0812">Transmembrane</keyword>
<dbReference type="RefSeq" id="WP_013625717.1">
    <property type="nucleotide sequence ID" value="NC_015172.1"/>
</dbReference>
<protein>
    <submittedName>
        <fullName evidence="2">Integral membrane protein TIGR01906</fullName>
    </submittedName>
</protein>
<dbReference type="Pfam" id="PF07314">
    <property type="entry name" value="Lit"/>
    <property type="match status" value="1"/>
</dbReference>
<reference evidence="2 3" key="1">
    <citation type="journal article" date="2011" name="Stand. Genomic Sci.">
        <title>Complete genome sequence of Syntrophobotulus glycolicus type strain (FlGlyR).</title>
        <authorList>
            <person name="Han C."/>
            <person name="Mwirichia R."/>
            <person name="Chertkov O."/>
            <person name="Held B."/>
            <person name="Lapidus A."/>
            <person name="Nolan M."/>
            <person name="Lucas S."/>
            <person name="Hammon N."/>
            <person name="Deshpande S."/>
            <person name="Cheng J.F."/>
            <person name="Tapia R."/>
            <person name="Goodwin L."/>
            <person name="Pitluck S."/>
            <person name="Huntemann M."/>
            <person name="Liolios K."/>
            <person name="Ivanova N."/>
            <person name="Pagani I."/>
            <person name="Mavromatis K."/>
            <person name="Ovchinikova G."/>
            <person name="Pati A."/>
            <person name="Chen A."/>
            <person name="Palaniappan K."/>
            <person name="Land M."/>
            <person name="Hauser L."/>
            <person name="Brambilla E.M."/>
            <person name="Rohde M."/>
            <person name="Spring S."/>
            <person name="Sikorski J."/>
            <person name="Goker M."/>
            <person name="Woyke T."/>
            <person name="Bristow J."/>
            <person name="Eisen J.A."/>
            <person name="Markowitz V."/>
            <person name="Hugenholtz P."/>
            <person name="Kyrpides N.C."/>
            <person name="Klenk H.P."/>
            <person name="Detter J.C."/>
        </authorList>
    </citation>
    <scope>NUCLEOTIDE SEQUENCE [LARGE SCALE GENOMIC DNA]</scope>
    <source>
        <strain evidence="3">DSM 8271 / FlGlyR</strain>
    </source>
</reference>
<dbReference type="Proteomes" id="UP000007488">
    <property type="component" value="Chromosome"/>
</dbReference>
<sequence>MRLKSAWAYLLSFIFSLSLILVVLLSIIEYAVFDAEYYRTEYLKLGTAGEIGMSSEDLLLVTEGLFDYLQGRRDDLRMEAGIGGVSQEVLTPREIAHMADVRDLLNKGYEIRKISLLCSMVCLAGMLTLAKGRAVRFLARGSLAGASFFLLLLTGAGFFMALNFDLFWDSMHRLVFTNDLWLLDPAHSVLIRMVPAQFFFDLVARIILIFFVFLVILTVPGIFVEWAERKKGLL</sequence>
<dbReference type="eggNOG" id="COG4478">
    <property type="taxonomic scope" value="Bacteria"/>
</dbReference>
<keyword evidence="1" id="KW-0472">Membrane</keyword>
<evidence type="ECO:0000313" key="2">
    <source>
        <dbReference type="EMBL" id="ADY56852.1"/>
    </source>
</evidence>
<evidence type="ECO:0000256" key="1">
    <source>
        <dbReference type="SAM" id="Phobius"/>
    </source>
</evidence>
<dbReference type="InterPro" id="IPR010178">
    <property type="entry name" value="Lit"/>
</dbReference>
<gene>
    <name evidence="2" type="ordered locus">Sgly_2573</name>
</gene>
<evidence type="ECO:0000313" key="3">
    <source>
        <dbReference type="Proteomes" id="UP000007488"/>
    </source>
</evidence>
<dbReference type="HOGENOM" id="CLU_093826_0_0_9"/>
<dbReference type="STRING" id="645991.Sgly_2573"/>
<name>F0SWL2_SYNGF</name>
<dbReference type="KEGG" id="sgy:Sgly_2573"/>